<comment type="similarity">
    <text evidence="2">Belongs to the ScpA family.</text>
</comment>
<dbReference type="GO" id="GO:0005737">
    <property type="term" value="C:cytoplasm"/>
    <property type="evidence" value="ECO:0007669"/>
    <property type="project" value="UniProtKB-SubCell"/>
</dbReference>
<sequence>MANQPYQVKLEIFEGPLDLLLYLIKQQEVDIYDIPIARITQQYLEYIEIIKSLDLEVAGEFLVMAATLIKIKSKMLLPRHEELEGPEAEDPRRDLVQQLLEYKKFKEAASRLEEREEHQRLMYPRPKGAFEKQAEPPAESPKPEVELLDLLQAFRQVVERIDKVKLYQIVGEDITIEERLNFVLKEISVKKKMKFSDLFVNETRKLMMVVTFFALLELIRLGHVTVTQEGLFGDILICKVEADGQMALE</sequence>
<dbReference type="EMBL" id="JACQXR010000051">
    <property type="protein sequence ID" value="MBI4726430.1"/>
    <property type="molecule type" value="Genomic_DNA"/>
</dbReference>
<keyword evidence="2" id="KW-0963">Cytoplasm</keyword>
<comment type="caution">
    <text evidence="3">The sequence shown here is derived from an EMBL/GenBank/DDBJ whole genome shotgun (WGS) entry which is preliminary data.</text>
</comment>
<evidence type="ECO:0000313" key="3">
    <source>
        <dbReference type="EMBL" id="MBI4726430.1"/>
    </source>
</evidence>
<dbReference type="Gene3D" id="6.10.250.2410">
    <property type="match status" value="1"/>
</dbReference>
<gene>
    <name evidence="2" type="primary">scpA</name>
    <name evidence="3" type="ORF">HY768_04260</name>
</gene>
<dbReference type="GO" id="GO:0051301">
    <property type="term" value="P:cell division"/>
    <property type="evidence" value="ECO:0007669"/>
    <property type="project" value="UniProtKB-KW"/>
</dbReference>
<dbReference type="Proteomes" id="UP000736328">
    <property type="component" value="Unassembled WGS sequence"/>
</dbReference>
<name>A0A933I873_UNCT6</name>
<reference evidence="3" key="1">
    <citation type="submission" date="2020-07" db="EMBL/GenBank/DDBJ databases">
        <title>Huge and variable diversity of episymbiotic CPR bacteria and DPANN archaea in groundwater ecosystems.</title>
        <authorList>
            <person name="He C.Y."/>
            <person name="Keren R."/>
            <person name="Whittaker M."/>
            <person name="Farag I.F."/>
            <person name="Doudna J."/>
            <person name="Cate J.H.D."/>
            <person name="Banfield J.F."/>
        </authorList>
    </citation>
    <scope>NUCLEOTIDE SEQUENCE</scope>
    <source>
        <strain evidence="3">NC_groundwater_1520_Pr4_B-0.1um_53_5</strain>
    </source>
</reference>
<keyword evidence="2" id="KW-0132">Cell division</keyword>
<accession>A0A933I873</accession>
<dbReference type="Gene3D" id="1.10.10.580">
    <property type="entry name" value="Structural maintenance of chromosome 1. Chain E"/>
    <property type="match status" value="1"/>
</dbReference>
<protein>
    <recommendedName>
        <fullName evidence="1 2">Segregation and condensation protein A</fullName>
    </recommendedName>
</protein>
<evidence type="ECO:0000256" key="1">
    <source>
        <dbReference type="ARBA" id="ARBA00044777"/>
    </source>
</evidence>
<proteinExistence type="inferred from homology"/>
<dbReference type="GO" id="GO:0007059">
    <property type="term" value="P:chromosome segregation"/>
    <property type="evidence" value="ECO:0007669"/>
    <property type="project" value="UniProtKB-UniRule"/>
</dbReference>
<comment type="function">
    <text evidence="2">Participates in chromosomal partition during cell division. May act via the formation of a condensin-like complex containing Smc and ScpB that pull DNA away from mid-cell into both cell halves.</text>
</comment>
<keyword evidence="2" id="KW-0159">Chromosome partition</keyword>
<comment type="subcellular location">
    <subcellularLocation>
        <location evidence="2">Cytoplasm</location>
    </subcellularLocation>
    <text evidence="2">Associated with two foci at the outer edges of the nucleoid region in young cells, and at four foci within both cell halves in older cells.</text>
</comment>
<dbReference type="PANTHER" id="PTHR33969:SF2">
    <property type="entry name" value="SEGREGATION AND CONDENSATION PROTEIN A"/>
    <property type="match status" value="1"/>
</dbReference>
<dbReference type="AlphaFoldDB" id="A0A933I873"/>
<dbReference type="HAMAP" id="MF_01805">
    <property type="entry name" value="ScpA"/>
    <property type="match status" value="1"/>
</dbReference>
<dbReference type="Pfam" id="PF02616">
    <property type="entry name" value="SMC_ScpA"/>
    <property type="match status" value="1"/>
</dbReference>
<keyword evidence="2" id="KW-0131">Cell cycle</keyword>
<comment type="subunit">
    <text evidence="2">Component of a cohesin-like complex composed of ScpA, ScpB and the Smc homodimer, in which ScpA and ScpB bind to the head domain of Smc. The presence of the three proteins is required for the association of the complex with DNA.</text>
</comment>
<dbReference type="InterPro" id="IPR003768">
    <property type="entry name" value="ScpA"/>
</dbReference>
<dbReference type="PANTHER" id="PTHR33969">
    <property type="entry name" value="SEGREGATION AND CONDENSATION PROTEIN A"/>
    <property type="match status" value="1"/>
</dbReference>
<dbReference type="InterPro" id="IPR023093">
    <property type="entry name" value="ScpA-like_C"/>
</dbReference>
<dbReference type="GO" id="GO:0006260">
    <property type="term" value="P:DNA replication"/>
    <property type="evidence" value="ECO:0007669"/>
    <property type="project" value="UniProtKB-UniRule"/>
</dbReference>
<evidence type="ECO:0000313" key="4">
    <source>
        <dbReference type="Proteomes" id="UP000736328"/>
    </source>
</evidence>
<organism evidence="3 4">
    <name type="scientific">candidate division TA06 bacterium</name>
    <dbReference type="NCBI Taxonomy" id="2250710"/>
    <lineage>
        <taxon>Bacteria</taxon>
        <taxon>Bacteria division TA06</taxon>
    </lineage>
</organism>
<evidence type="ECO:0000256" key="2">
    <source>
        <dbReference type="HAMAP-Rule" id="MF_01805"/>
    </source>
</evidence>